<reference evidence="8" key="2">
    <citation type="journal article" date="2014" name="BMC Genomics">
        <title>A genomic perspective to assessing quality of mass-reared SIT flies used in Mediterranean fruit fly (Ceratitis capitata) eradication in California.</title>
        <authorList>
            <person name="Calla B."/>
            <person name="Hall B."/>
            <person name="Hou S."/>
            <person name="Geib S.M."/>
        </authorList>
    </citation>
    <scope>NUCLEOTIDE SEQUENCE</scope>
</reference>
<comment type="subcellular location">
    <subcellularLocation>
        <location evidence="1">Membrane</location>
        <topology evidence="1">Multi-pass membrane protein</topology>
    </subcellularLocation>
</comment>
<proteinExistence type="evidence at transcript level"/>
<keyword evidence="9" id="KW-1185">Reference proteome</keyword>
<evidence type="ECO:0000256" key="5">
    <source>
        <dbReference type="SAM" id="Phobius"/>
    </source>
</evidence>
<dbReference type="InterPro" id="IPR005828">
    <property type="entry name" value="MFS_sugar_transport-like"/>
</dbReference>
<dbReference type="GO" id="GO:0016020">
    <property type="term" value="C:membrane"/>
    <property type="evidence" value="ECO:0007669"/>
    <property type="project" value="UniProtKB-SubCell"/>
</dbReference>
<dbReference type="EMBL" id="GAMC01010557">
    <property type="protein sequence ID" value="JAB95998.1"/>
    <property type="molecule type" value="mRNA"/>
</dbReference>
<dbReference type="SUPFAM" id="SSF103473">
    <property type="entry name" value="MFS general substrate transporter"/>
    <property type="match status" value="1"/>
</dbReference>
<dbReference type="Gene3D" id="1.20.1250.20">
    <property type="entry name" value="MFS general substrate transporter like domains"/>
    <property type="match status" value="1"/>
</dbReference>
<evidence type="ECO:0000313" key="8">
    <source>
        <dbReference type="EMBL" id="JAB95998.1"/>
    </source>
</evidence>
<evidence type="ECO:0000256" key="2">
    <source>
        <dbReference type="ARBA" id="ARBA00022692"/>
    </source>
</evidence>
<dbReference type="PROSITE" id="PS50850">
    <property type="entry name" value="MFS"/>
    <property type="match status" value="1"/>
</dbReference>
<reference evidence="7" key="3">
    <citation type="submission" date="2020-11" db="EMBL/GenBank/DDBJ databases">
        <authorList>
            <person name="Whitehead M."/>
        </authorList>
    </citation>
    <scope>NUCLEOTIDE SEQUENCE</scope>
    <source>
        <strain evidence="7">EGII</strain>
    </source>
</reference>
<evidence type="ECO:0000256" key="4">
    <source>
        <dbReference type="ARBA" id="ARBA00023136"/>
    </source>
</evidence>
<evidence type="ECO:0000313" key="7">
    <source>
        <dbReference type="EMBL" id="CAD6996250.1"/>
    </source>
</evidence>
<reference evidence="8" key="1">
    <citation type="submission" date="2013-07" db="EMBL/GenBank/DDBJ databases">
        <authorList>
            <person name="Geib S."/>
        </authorList>
    </citation>
    <scope>NUCLEOTIDE SEQUENCE</scope>
</reference>
<gene>
    <name evidence="8" type="primary">ORCT</name>
    <name evidence="7" type="ORF">CCAP1982_LOCUS4933</name>
</gene>
<name>W8BGE4_CERCA</name>
<feature type="transmembrane region" description="Helical" evidence="5">
    <location>
        <begin position="21"/>
        <end position="42"/>
    </location>
</feature>
<feature type="transmembrane region" description="Helical" evidence="5">
    <location>
        <begin position="420"/>
        <end position="438"/>
    </location>
</feature>
<dbReference type="OrthoDB" id="6884957at2759"/>
<keyword evidence="2 5" id="KW-0812">Transmembrane</keyword>
<evidence type="ECO:0000313" key="9">
    <source>
        <dbReference type="Proteomes" id="UP000606786"/>
    </source>
</evidence>
<dbReference type="InterPro" id="IPR036259">
    <property type="entry name" value="MFS_trans_sf"/>
</dbReference>
<feature type="transmembrane region" description="Helical" evidence="5">
    <location>
        <begin position="154"/>
        <end position="173"/>
    </location>
</feature>
<dbReference type="GO" id="GO:0022857">
    <property type="term" value="F:transmembrane transporter activity"/>
    <property type="evidence" value="ECO:0007669"/>
    <property type="project" value="InterPro"/>
</dbReference>
<dbReference type="Pfam" id="PF00083">
    <property type="entry name" value="Sugar_tr"/>
    <property type="match status" value="1"/>
</dbReference>
<feature type="transmembrane region" description="Helical" evidence="5">
    <location>
        <begin position="242"/>
        <end position="269"/>
    </location>
</feature>
<feature type="transmembrane region" description="Helical" evidence="5">
    <location>
        <begin position="333"/>
        <end position="351"/>
    </location>
</feature>
<feature type="domain" description="Major facilitator superfamily (MFS) profile" evidence="6">
    <location>
        <begin position="25"/>
        <end position="509"/>
    </location>
</feature>
<feature type="transmembrane region" description="Helical" evidence="5">
    <location>
        <begin position="363"/>
        <end position="383"/>
    </location>
</feature>
<feature type="transmembrane region" description="Helical" evidence="5">
    <location>
        <begin position="179"/>
        <end position="201"/>
    </location>
</feature>
<feature type="transmembrane region" description="Helical" evidence="5">
    <location>
        <begin position="488"/>
        <end position="505"/>
    </location>
</feature>
<sequence length="549" mass="62423">MGLPEMDFDAVLKKCGNFGRFQLLIFLCFGLTNLLSSMHYFAQTIISFTPEHWCYHEKLANSSFDEIRAVYAQTENPRCTLLDDIVDGKPIVAEVGKCRQWIYEYERGYKSVTSDLNWVCEESIQSAIGQSVFFVGSVIGTVFFGYLADKIGRLPALILTTLTGAMGDFLTTFATNLPIYALFRFLSGLSTDTFYYLMYIMVFEYLSPRKRTLGLNMATGIFYFIGLAMAPWFALWSGSWRGYLYIASVPAVLVLLYPFVICESAQWLVATQRYDRAVKCLKHVAKINRREVKEEVFDEFIAYYKQKAADQLVQKKTKDTFWGMFRTPRLRKFTIMMLIKNMFLALALDVISRNMEGMGSSPFILFSATSIVYVLGSVTIILLQNRIGRKGMAFSTLFVSAIIIAATGFLIAFYDTNENALLLAIMVGLGRYGVVVSYEAEAQYSSEFIPTTVRARGMANIHVVGFAFTSLNSYVIYLGYLYKPLPSIFMALLMFIASILCLSLPETMNQKLPQTLKDGEEFARHQRWYNFICFDKNRNIKEVEAKNAS</sequence>
<keyword evidence="4 5" id="KW-0472">Membrane</keyword>
<dbReference type="EMBL" id="CAJHJT010000001">
    <property type="protein sequence ID" value="CAD6996250.1"/>
    <property type="molecule type" value="Genomic_DNA"/>
</dbReference>
<evidence type="ECO:0000256" key="3">
    <source>
        <dbReference type="ARBA" id="ARBA00022989"/>
    </source>
</evidence>
<feature type="transmembrane region" description="Helical" evidence="5">
    <location>
        <begin position="395"/>
        <end position="414"/>
    </location>
</feature>
<evidence type="ECO:0000259" key="6">
    <source>
        <dbReference type="PROSITE" id="PS50850"/>
    </source>
</evidence>
<keyword evidence="3 5" id="KW-1133">Transmembrane helix</keyword>
<dbReference type="AlphaFoldDB" id="W8BGE4"/>
<feature type="transmembrane region" description="Helical" evidence="5">
    <location>
        <begin position="127"/>
        <end position="147"/>
    </location>
</feature>
<dbReference type="PANTHER" id="PTHR24064">
    <property type="entry name" value="SOLUTE CARRIER FAMILY 22 MEMBER"/>
    <property type="match status" value="1"/>
</dbReference>
<organism evidence="8">
    <name type="scientific">Ceratitis capitata</name>
    <name type="common">Mediterranean fruit fly</name>
    <name type="synonym">Tephritis capitata</name>
    <dbReference type="NCBI Taxonomy" id="7213"/>
    <lineage>
        <taxon>Eukaryota</taxon>
        <taxon>Metazoa</taxon>
        <taxon>Ecdysozoa</taxon>
        <taxon>Arthropoda</taxon>
        <taxon>Hexapoda</taxon>
        <taxon>Insecta</taxon>
        <taxon>Pterygota</taxon>
        <taxon>Neoptera</taxon>
        <taxon>Endopterygota</taxon>
        <taxon>Diptera</taxon>
        <taxon>Brachycera</taxon>
        <taxon>Muscomorpha</taxon>
        <taxon>Tephritoidea</taxon>
        <taxon>Tephritidae</taxon>
        <taxon>Ceratitis</taxon>
        <taxon>Ceratitis</taxon>
    </lineage>
</organism>
<dbReference type="KEGG" id="ccat:101449917"/>
<feature type="transmembrane region" description="Helical" evidence="5">
    <location>
        <begin position="459"/>
        <end position="482"/>
    </location>
</feature>
<accession>W8BGE4</accession>
<protein>
    <submittedName>
        <fullName evidence="7">(Mediterranean fruit fly) hypothetical protein</fullName>
    </submittedName>
    <submittedName>
        <fullName evidence="8">Organic cation transporter protein</fullName>
    </submittedName>
</protein>
<feature type="transmembrane region" description="Helical" evidence="5">
    <location>
        <begin position="213"/>
        <end position="236"/>
    </location>
</feature>
<dbReference type="Proteomes" id="UP000606786">
    <property type="component" value="Unassembled WGS sequence"/>
</dbReference>
<dbReference type="InterPro" id="IPR020846">
    <property type="entry name" value="MFS_dom"/>
</dbReference>
<evidence type="ECO:0000256" key="1">
    <source>
        <dbReference type="ARBA" id="ARBA00004141"/>
    </source>
</evidence>